<evidence type="ECO:0000313" key="3">
    <source>
        <dbReference type="EMBL" id="KIY23928.1"/>
    </source>
</evidence>
<feature type="transmembrane region" description="Helical" evidence="1">
    <location>
        <begin position="5"/>
        <end position="23"/>
    </location>
</feature>
<evidence type="ECO:0000256" key="1">
    <source>
        <dbReference type="SAM" id="Phobius"/>
    </source>
</evidence>
<accession>A0A0D6ZH00</accession>
<feature type="domain" description="4Fe-4S ferredoxin-type" evidence="2">
    <location>
        <begin position="49"/>
        <end position="91"/>
    </location>
</feature>
<feature type="transmembrane region" description="Helical" evidence="1">
    <location>
        <begin position="183"/>
        <end position="202"/>
    </location>
</feature>
<dbReference type="AlphaFoldDB" id="A0A0D6ZH00"/>
<evidence type="ECO:0000313" key="4">
    <source>
        <dbReference type="Proteomes" id="UP000032512"/>
    </source>
</evidence>
<keyword evidence="1" id="KW-1133">Transmembrane helix</keyword>
<keyword evidence="4" id="KW-1185">Reference proteome</keyword>
<name>A0A0D6ZH00_9BACI</name>
<dbReference type="RefSeq" id="WP_044390179.1">
    <property type="nucleotide sequence ID" value="NZ_JXIQ01000001.1"/>
</dbReference>
<dbReference type="Proteomes" id="UP000032512">
    <property type="component" value="Unassembled WGS sequence"/>
</dbReference>
<protein>
    <recommendedName>
        <fullName evidence="2">4Fe-4S ferredoxin-type domain-containing protein</fullName>
    </recommendedName>
</protein>
<dbReference type="EMBL" id="JXIQ01000001">
    <property type="protein sequence ID" value="KIY23928.1"/>
    <property type="molecule type" value="Genomic_DNA"/>
</dbReference>
<comment type="caution">
    <text evidence="3">The sequence shown here is derived from an EMBL/GenBank/DDBJ whole genome shotgun (WGS) entry which is preliminary data.</text>
</comment>
<dbReference type="InterPro" id="IPR017896">
    <property type="entry name" value="4Fe4S_Fe-S-bd"/>
</dbReference>
<keyword evidence="1" id="KW-0812">Transmembrane</keyword>
<dbReference type="Pfam" id="PF12801">
    <property type="entry name" value="Fer4_5"/>
    <property type="match status" value="2"/>
</dbReference>
<evidence type="ECO:0000259" key="2">
    <source>
        <dbReference type="Pfam" id="PF12801"/>
    </source>
</evidence>
<dbReference type="PATRIC" id="fig|285983.3.peg.25"/>
<feature type="domain" description="4Fe-4S ferredoxin-type" evidence="2">
    <location>
        <begin position="144"/>
        <end position="168"/>
    </location>
</feature>
<proteinExistence type="predicted"/>
<feature type="transmembrane region" description="Helical" evidence="1">
    <location>
        <begin position="96"/>
        <end position="114"/>
    </location>
</feature>
<keyword evidence="1" id="KW-0472">Membrane</keyword>
<gene>
    <name evidence="3" type="ORF">UB32_00115</name>
</gene>
<organism evidence="3 4">
    <name type="scientific">Mesobacillus subterraneus</name>
    <dbReference type="NCBI Taxonomy" id="285983"/>
    <lineage>
        <taxon>Bacteria</taxon>
        <taxon>Bacillati</taxon>
        <taxon>Bacillota</taxon>
        <taxon>Bacilli</taxon>
        <taxon>Bacillales</taxon>
        <taxon>Bacillaceae</taxon>
        <taxon>Mesobacillus</taxon>
    </lineage>
</organism>
<dbReference type="OrthoDB" id="9806398at2"/>
<feature type="transmembrane region" description="Helical" evidence="1">
    <location>
        <begin position="43"/>
        <end position="66"/>
    </location>
</feature>
<sequence>MGKKITRWAFFILIFTLPFWNGFRMDIDKEQLFLFGFQLSYEAGYLFFVFLFLFMMAFLALSMIVYRAFCQYACPHNTFSMLLNKIETKLGDNGKVVSFLLALAVSVFMAYSTVSYFYNPLTIWESLAHFKMDKYFFLVTSTAVLYTALSYKARNSFCKVCPYGLAQSISRVEDKTKWLTHPGVWITWGTTTVLVLILLVGWF</sequence>
<reference evidence="3 4" key="1">
    <citation type="submission" date="2015-01" db="EMBL/GenBank/DDBJ databases">
        <title>Draft genome sequences of the supercritical CO2 tolerant bacteria Bacillus subterraneus MITOT1 and Bacillus cereus MIT0214.</title>
        <authorList>
            <person name="Peet K.C."/>
            <person name="Thompson J.R."/>
        </authorList>
    </citation>
    <scope>NUCLEOTIDE SEQUENCE [LARGE SCALE GENOMIC DNA]</scope>
    <source>
        <strain evidence="3 4">MITOT1</strain>
    </source>
</reference>